<dbReference type="Pfam" id="PF14378">
    <property type="entry name" value="PAP2_3"/>
    <property type="match status" value="1"/>
</dbReference>
<dbReference type="CDD" id="cd03386">
    <property type="entry name" value="PAP2_Aur1_like"/>
    <property type="match status" value="1"/>
</dbReference>
<dbReference type="Proteomes" id="UP001147700">
    <property type="component" value="Unassembled WGS sequence"/>
</dbReference>
<protein>
    <submittedName>
        <fullName evidence="7">Phosphatase PAP2 family protein</fullName>
    </submittedName>
</protein>
<dbReference type="InterPro" id="IPR052185">
    <property type="entry name" value="IPC_Synthase-Related"/>
</dbReference>
<feature type="transmembrane region" description="Helical" evidence="5">
    <location>
        <begin position="102"/>
        <end position="121"/>
    </location>
</feature>
<evidence type="ECO:0000256" key="5">
    <source>
        <dbReference type="SAM" id="Phobius"/>
    </source>
</evidence>
<feature type="transmembrane region" description="Helical" evidence="5">
    <location>
        <begin position="188"/>
        <end position="208"/>
    </location>
</feature>
<organism evidence="7 8">
    <name type="scientific">Solirubrobacter deserti</name>
    <dbReference type="NCBI Taxonomy" id="2282478"/>
    <lineage>
        <taxon>Bacteria</taxon>
        <taxon>Bacillati</taxon>
        <taxon>Actinomycetota</taxon>
        <taxon>Thermoleophilia</taxon>
        <taxon>Solirubrobacterales</taxon>
        <taxon>Solirubrobacteraceae</taxon>
        <taxon>Solirubrobacter</taxon>
    </lineage>
</organism>
<comment type="caution">
    <text evidence="7">The sequence shown here is derived from an EMBL/GenBank/DDBJ whole genome shotgun (WGS) entry which is preliminary data.</text>
</comment>
<dbReference type="PANTHER" id="PTHR31310">
    <property type="match status" value="1"/>
</dbReference>
<keyword evidence="3 5" id="KW-1133">Transmembrane helix</keyword>
<proteinExistence type="predicted"/>
<evidence type="ECO:0000256" key="3">
    <source>
        <dbReference type="ARBA" id="ARBA00022989"/>
    </source>
</evidence>
<dbReference type="EMBL" id="JAPCID010000020">
    <property type="protein sequence ID" value="MDA0138998.1"/>
    <property type="molecule type" value="Genomic_DNA"/>
</dbReference>
<feature type="transmembrane region" description="Helical" evidence="5">
    <location>
        <begin position="157"/>
        <end position="176"/>
    </location>
</feature>
<dbReference type="PANTHER" id="PTHR31310:SF7">
    <property type="entry name" value="PA-PHOSPHATASE RELATED-FAMILY PROTEIN DDB_G0268928"/>
    <property type="match status" value="1"/>
</dbReference>
<keyword evidence="4 5" id="KW-0472">Membrane</keyword>
<keyword evidence="8" id="KW-1185">Reference proteome</keyword>
<name>A0ABT4RKB7_9ACTN</name>
<sequence>MLPRGPRDLLWQVLLFCGAYWLYRLVRGQVWDQSAAAFANARDIVDLQQALHVFAEPEIQRWAIQTGWVDDLGSWMYLNTHFGVTTVTLAFIYLFRNEHFYWVRNMFMVAMGLALVGYVAYPTAPPRLMPELGFTDSVMQFTGVAPTSDVNALYNPYAAVPSMHVGFALMLAISVIRMTRHTWVKVVWATYPLVVSLVVVVTANHWIFDAVTGAAVAVVSALAAQVLFARVWPAHWAFRSEPGLAAPARAG</sequence>
<dbReference type="InterPro" id="IPR026841">
    <property type="entry name" value="Aur1/Ipt1"/>
</dbReference>
<feature type="transmembrane region" description="Helical" evidence="5">
    <location>
        <begin position="9"/>
        <end position="26"/>
    </location>
</feature>
<evidence type="ECO:0000259" key="6">
    <source>
        <dbReference type="Pfam" id="PF14378"/>
    </source>
</evidence>
<evidence type="ECO:0000313" key="8">
    <source>
        <dbReference type="Proteomes" id="UP001147700"/>
    </source>
</evidence>
<gene>
    <name evidence="7" type="ORF">OJ962_15960</name>
</gene>
<keyword evidence="2 5" id="KW-0812">Transmembrane</keyword>
<feature type="domain" description="Inositolphosphotransferase Aur1/Ipt1" evidence="6">
    <location>
        <begin position="43"/>
        <end position="222"/>
    </location>
</feature>
<evidence type="ECO:0000256" key="4">
    <source>
        <dbReference type="ARBA" id="ARBA00023136"/>
    </source>
</evidence>
<reference evidence="7" key="1">
    <citation type="submission" date="2022-10" db="EMBL/GenBank/DDBJ databases">
        <title>The WGS of Solirubrobacter sp. CPCC 204708.</title>
        <authorList>
            <person name="Jiang Z."/>
        </authorList>
    </citation>
    <scope>NUCLEOTIDE SEQUENCE</scope>
    <source>
        <strain evidence="7">CPCC 204708</strain>
    </source>
</reference>
<evidence type="ECO:0000256" key="2">
    <source>
        <dbReference type="ARBA" id="ARBA00022692"/>
    </source>
</evidence>
<feature type="transmembrane region" description="Helical" evidence="5">
    <location>
        <begin position="75"/>
        <end position="95"/>
    </location>
</feature>
<evidence type="ECO:0000256" key="1">
    <source>
        <dbReference type="ARBA" id="ARBA00004141"/>
    </source>
</evidence>
<accession>A0ABT4RKB7</accession>
<dbReference type="RefSeq" id="WP_202954412.1">
    <property type="nucleotide sequence ID" value="NZ_JAPCID010000020.1"/>
</dbReference>
<comment type="subcellular location">
    <subcellularLocation>
        <location evidence="1">Membrane</location>
        <topology evidence="1">Multi-pass membrane protein</topology>
    </subcellularLocation>
</comment>
<evidence type="ECO:0000313" key="7">
    <source>
        <dbReference type="EMBL" id="MDA0138998.1"/>
    </source>
</evidence>
<feature type="transmembrane region" description="Helical" evidence="5">
    <location>
        <begin position="214"/>
        <end position="232"/>
    </location>
</feature>